<evidence type="ECO:0000256" key="6">
    <source>
        <dbReference type="HAMAP-Rule" id="MF_01915"/>
    </source>
</evidence>
<accession>A0ABX3KRQ2</accession>
<dbReference type="HAMAP" id="MF_01915">
    <property type="entry name" value="LPS_assembly_LptC"/>
    <property type="match status" value="1"/>
</dbReference>
<keyword evidence="4 6" id="KW-1133">Transmembrane helix</keyword>
<keyword evidence="3 6" id="KW-0812">Transmembrane</keyword>
<evidence type="ECO:0000256" key="2">
    <source>
        <dbReference type="ARBA" id="ARBA00022519"/>
    </source>
</evidence>
<sequence>MTRRLGLLLLIVLCALSGYYLLAQHRWQKVQQVTPDAEKPLFTGEDIETVQYTADGVRSYTVEAKHLEHYAKIDETHFNEPVLWTYQDGQDEEWRVSANYAVLSDEHLLTMTGNVRIFNLLPNAQIDSVTTDSVTLNLTTRDFWSDSPTTITGTRFQTTGKRVKGNFGSHQMELLDDVKGRYETTPR</sequence>
<name>A0ABX3KRQ2_SALCS</name>
<keyword evidence="2 6" id="KW-0997">Cell inner membrane</keyword>
<reference evidence="9" key="1">
    <citation type="submission" date="2017-01" db="EMBL/GenBank/DDBJ databases">
        <title>Draft genome of the species Salinivibrio costicola subsp. alcaliphilus.</title>
        <authorList>
            <person name="Lopez-Hermoso C."/>
            <person name="De La Haba R."/>
            <person name="Sanchez-Porro C."/>
            <person name="Ventosa A."/>
        </authorList>
    </citation>
    <scope>NUCLEOTIDE SEQUENCE [LARGE SCALE GENOMIC DNA]</scope>
    <source>
        <strain evidence="9">CBH448</strain>
    </source>
</reference>
<dbReference type="InterPro" id="IPR010664">
    <property type="entry name" value="LipoPS_assembly_LptC-rel"/>
</dbReference>
<keyword evidence="1 6" id="KW-1003">Cell membrane</keyword>
<dbReference type="PANTHER" id="PTHR37481">
    <property type="entry name" value="LIPOPOLYSACCHARIDE EXPORT SYSTEM PROTEIN LPTC"/>
    <property type="match status" value="1"/>
</dbReference>
<evidence type="ECO:0000256" key="5">
    <source>
        <dbReference type="ARBA" id="ARBA00023136"/>
    </source>
</evidence>
<comment type="caution">
    <text evidence="8">The sequence shown here is derived from an EMBL/GenBank/DDBJ whole genome shotgun (WGS) entry which is preliminary data.</text>
</comment>
<dbReference type="PIRSF" id="PIRSF028513">
    <property type="entry name" value="LptC"/>
    <property type="match status" value="1"/>
</dbReference>
<organism evidence="8 9">
    <name type="scientific">Salinivibrio costicola subsp. alcaliphilus</name>
    <dbReference type="NCBI Taxonomy" id="272773"/>
    <lineage>
        <taxon>Bacteria</taxon>
        <taxon>Pseudomonadati</taxon>
        <taxon>Pseudomonadota</taxon>
        <taxon>Gammaproteobacteria</taxon>
        <taxon>Vibrionales</taxon>
        <taxon>Vibrionaceae</taxon>
        <taxon>Salinivibrio</taxon>
    </lineage>
</organism>
<dbReference type="RefSeq" id="WP_077459898.1">
    <property type="nucleotide sequence ID" value="NZ_MUFR01000016.1"/>
</dbReference>
<keyword evidence="9" id="KW-1185">Reference proteome</keyword>
<dbReference type="NCBIfam" id="TIGR04409">
    <property type="entry name" value="LptC_YrbK"/>
    <property type="match status" value="1"/>
</dbReference>
<evidence type="ECO:0000313" key="8">
    <source>
        <dbReference type="EMBL" id="OOF34119.1"/>
    </source>
</evidence>
<comment type="similarity">
    <text evidence="6 7">Belongs to the LptC family.</text>
</comment>
<protein>
    <recommendedName>
        <fullName evidence="6 7">Lipopolysaccharide export system protein LptC</fullName>
    </recommendedName>
</protein>
<evidence type="ECO:0000256" key="3">
    <source>
        <dbReference type="ARBA" id="ARBA00022692"/>
    </source>
</evidence>
<evidence type="ECO:0000256" key="1">
    <source>
        <dbReference type="ARBA" id="ARBA00022475"/>
    </source>
</evidence>
<keyword evidence="5 6" id="KW-0472">Membrane</keyword>
<dbReference type="Pfam" id="PF06835">
    <property type="entry name" value="LptC"/>
    <property type="match status" value="1"/>
</dbReference>
<gene>
    <name evidence="6" type="primary">lptC</name>
    <name evidence="8" type="ORF">BZJ21_07230</name>
</gene>
<dbReference type="Proteomes" id="UP000189431">
    <property type="component" value="Unassembled WGS sequence"/>
</dbReference>
<dbReference type="InterPro" id="IPR026265">
    <property type="entry name" value="LptC"/>
</dbReference>
<dbReference type="PANTHER" id="PTHR37481:SF1">
    <property type="entry name" value="LIPOPOLYSACCHARIDE EXPORT SYSTEM PROTEIN LPTC"/>
    <property type="match status" value="1"/>
</dbReference>
<evidence type="ECO:0000313" key="9">
    <source>
        <dbReference type="Proteomes" id="UP000189431"/>
    </source>
</evidence>
<evidence type="ECO:0000256" key="7">
    <source>
        <dbReference type="PIRNR" id="PIRNR028513"/>
    </source>
</evidence>
<comment type="subunit">
    <text evidence="6">Component of the lipopolysaccharide transport and assembly complex. Interacts with LptA and the LptBFG transporter complex.</text>
</comment>
<comment type="subcellular location">
    <subcellularLocation>
        <location evidence="6">Cell inner membrane</location>
        <topology evidence="6">Single-pass membrane protein</topology>
    </subcellularLocation>
</comment>
<comment type="function">
    <text evidence="7">Required for the translocation of lipopolysaccharide (LPS) from the inner membrane to the outer membrane.</text>
</comment>
<dbReference type="Gene3D" id="2.60.450.10">
    <property type="entry name" value="Lipopolysaccharide (LPS) transport protein A like domain"/>
    <property type="match status" value="1"/>
</dbReference>
<dbReference type="InterPro" id="IPR052363">
    <property type="entry name" value="LPS_export_LptC"/>
</dbReference>
<comment type="function">
    <text evidence="6">Involved in the assembly of lipopolysaccharide (LPS). Required for the translocation of LPS from the inner membrane to the outer membrane. Facilitates the transfer of LPS from the inner membrane to the periplasmic protein LptA. Could be a docking site for LptA.</text>
</comment>
<evidence type="ECO:0000256" key="4">
    <source>
        <dbReference type="ARBA" id="ARBA00022989"/>
    </source>
</evidence>
<dbReference type="EMBL" id="MUFR01000016">
    <property type="protein sequence ID" value="OOF34119.1"/>
    <property type="molecule type" value="Genomic_DNA"/>
</dbReference>
<proteinExistence type="inferred from homology"/>